<gene>
    <name evidence="1" type="ORF">HNQ03_002889</name>
</gene>
<proteinExistence type="predicted"/>
<evidence type="ECO:0000313" key="2">
    <source>
        <dbReference type="Proteomes" id="UP000610746"/>
    </source>
</evidence>
<protein>
    <submittedName>
        <fullName evidence="1">Uncharacterized protein</fullName>
    </submittedName>
</protein>
<reference evidence="1" key="1">
    <citation type="submission" date="2020-05" db="EMBL/GenBank/DDBJ databases">
        <title>Genomic Encyclopedia of Type Strains, Phase IV (KMG-V): Genome sequencing to study the core and pangenomes of soil and plant-associated prokaryotes.</title>
        <authorList>
            <person name="Whitman W."/>
        </authorList>
    </citation>
    <scope>NUCLEOTIDE SEQUENCE</scope>
    <source>
        <strain evidence="1">16F</strain>
    </source>
</reference>
<keyword evidence="2" id="KW-1185">Reference proteome</keyword>
<dbReference type="Proteomes" id="UP000610746">
    <property type="component" value="Unassembled WGS sequence"/>
</dbReference>
<accession>A0A8J8K9H3</accession>
<dbReference type="RefSeq" id="WP_173780341.1">
    <property type="nucleotide sequence ID" value="NZ_JABSNO010000028.1"/>
</dbReference>
<dbReference type="AlphaFoldDB" id="A0A8J8K9H3"/>
<dbReference type="EMBL" id="JABSNO010000028">
    <property type="protein sequence ID" value="NRS93798.1"/>
    <property type="molecule type" value="Genomic_DNA"/>
</dbReference>
<sequence>MVAYILKLISFCFILGLFLVPISLHACKKEINNKKIEIKNLKVKKVHIVATFSKLESSCDDGTCKGECCNKKPKGCGHEDCDGNCNATSCFTSISLLGFLPLSQEKQNSESFSFLKNHRFSYKNSFYSFGFHSIWQPPKIG</sequence>
<evidence type="ECO:0000313" key="1">
    <source>
        <dbReference type="EMBL" id="NRS93798.1"/>
    </source>
</evidence>
<name>A0A8J8K9H3_9FLAO</name>
<comment type="caution">
    <text evidence="1">The sequence shown here is derived from an EMBL/GenBank/DDBJ whole genome shotgun (WGS) entry which is preliminary data.</text>
</comment>
<organism evidence="1 2">
    <name type="scientific">Frigoriflavimonas asaccharolytica</name>
    <dbReference type="NCBI Taxonomy" id="2735899"/>
    <lineage>
        <taxon>Bacteria</taxon>
        <taxon>Pseudomonadati</taxon>
        <taxon>Bacteroidota</taxon>
        <taxon>Flavobacteriia</taxon>
        <taxon>Flavobacteriales</taxon>
        <taxon>Weeksellaceae</taxon>
        <taxon>Frigoriflavimonas</taxon>
    </lineage>
</organism>